<organism evidence="1 2">
    <name type="scientific">Necator americanus</name>
    <name type="common">Human hookworm</name>
    <dbReference type="NCBI Taxonomy" id="51031"/>
    <lineage>
        <taxon>Eukaryota</taxon>
        <taxon>Metazoa</taxon>
        <taxon>Ecdysozoa</taxon>
        <taxon>Nematoda</taxon>
        <taxon>Chromadorea</taxon>
        <taxon>Rhabditida</taxon>
        <taxon>Rhabditina</taxon>
        <taxon>Rhabditomorpha</taxon>
        <taxon>Strongyloidea</taxon>
        <taxon>Ancylostomatidae</taxon>
        <taxon>Bunostominae</taxon>
        <taxon>Necator</taxon>
    </lineage>
</organism>
<comment type="caution">
    <text evidence="1">The sequence shown here is derived from an EMBL/GenBank/DDBJ whole genome shotgun (WGS) entry which is preliminary data.</text>
</comment>
<accession>A0ABR1DX53</accession>
<keyword evidence="2" id="KW-1185">Reference proteome</keyword>
<gene>
    <name evidence="1" type="primary">Necator_chrV.g18571</name>
    <name evidence="1" type="ORF">RB195_013780</name>
</gene>
<dbReference type="EMBL" id="JAVFWL010000005">
    <property type="protein sequence ID" value="KAK6755015.1"/>
    <property type="molecule type" value="Genomic_DNA"/>
</dbReference>
<dbReference type="Proteomes" id="UP001303046">
    <property type="component" value="Unassembled WGS sequence"/>
</dbReference>
<name>A0ABR1DX53_NECAM</name>
<evidence type="ECO:0000313" key="2">
    <source>
        <dbReference type="Proteomes" id="UP001303046"/>
    </source>
</evidence>
<protein>
    <submittedName>
        <fullName evidence="1">Uncharacterized protein</fullName>
    </submittedName>
</protein>
<proteinExistence type="predicted"/>
<evidence type="ECO:0000313" key="1">
    <source>
        <dbReference type="EMBL" id="KAK6755015.1"/>
    </source>
</evidence>
<sequence>MGDCNQYQGVQPLRMLDWRLNKPIRCPACNQQPFHHDPLFTHNVQKALMATVHHRLQPATNFAATWFLEYFQDAGGEEVDGRNVEKTPSSSNYWI</sequence>
<reference evidence="1 2" key="1">
    <citation type="submission" date="2023-08" db="EMBL/GenBank/DDBJ databases">
        <title>A Necator americanus chromosomal reference genome.</title>
        <authorList>
            <person name="Ilik V."/>
            <person name="Petrzelkova K.J."/>
            <person name="Pardy F."/>
            <person name="Fuh T."/>
            <person name="Niatou-Singa F.S."/>
            <person name="Gouil Q."/>
            <person name="Baker L."/>
            <person name="Ritchie M.E."/>
            <person name="Jex A.R."/>
            <person name="Gazzola D."/>
            <person name="Li H."/>
            <person name="Toshio Fujiwara R."/>
            <person name="Zhan B."/>
            <person name="Aroian R.V."/>
            <person name="Pafco B."/>
            <person name="Schwarz E.M."/>
        </authorList>
    </citation>
    <scope>NUCLEOTIDE SEQUENCE [LARGE SCALE GENOMIC DNA]</scope>
    <source>
        <strain evidence="1 2">Aroian</strain>
        <tissue evidence="1">Whole animal</tissue>
    </source>
</reference>